<protein>
    <recommendedName>
        <fullName evidence="3">Transposase</fullName>
    </recommendedName>
</protein>
<dbReference type="Proteomes" id="UP000611945">
    <property type="component" value="Unassembled WGS sequence"/>
</dbReference>
<sequence>MRTIVIKRPFSQAAQKAIGPAATFHLTMATLGQYLFANISGIKAAAHLQVPHAKKTWRRVQTSVSTLKVRHAALLVMLLGDGNQRYIKAARLSSY</sequence>
<comment type="caution">
    <text evidence="1">The sequence shown here is derived from an EMBL/GenBank/DDBJ whole genome shotgun (WGS) entry which is preliminary data.</text>
</comment>
<accession>A0ABR8TQR2</accession>
<evidence type="ECO:0000313" key="2">
    <source>
        <dbReference type="Proteomes" id="UP000611945"/>
    </source>
</evidence>
<name>A0ABR8TQR2_9PSED</name>
<keyword evidence="2" id="KW-1185">Reference proteome</keyword>
<organism evidence="1 2">
    <name type="scientific">Serpens gallinarum</name>
    <dbReference type="NCBI Taxonomy" id="2763075"/>
    <lineage>
        <taxon>Bacteria</taxon>
        <taxon>Pseudomonadati</taxon>
        <taxon>Pseudomonadota</taxon>
        <taxon>Gammaproteobacteria</taxon>
        <taxon>Pseudomonadales</taxon>
        <taxon>Pseudomonadaceae</taxon>
        <taxon>Pseudomonas</taxon>
    </lineage>
</organism>
<reference evidence="1 2" key="1">
    <citation type="submission" date="2020-08" db="EMBL/GenBank/DDBJ databases">
        <title>A Genomic Blueprint of the Chicken Gut Microbiome.</title>
        <authorList>
            <person name="Gilroy R."/>
            <person name="Ravi A."/>
            <person name="Getino M."/>
            <person name="Pursley I."/>
            <person name="Horton D.L."/>
            <person name="Alikhan N.-F."/>
            <person name="Baker D."/>
            <person name="Gharbi K."/>
            <person name="Hall N."/>
            <person name="Watson M."/>
            <person name="Adriaenssens E.M."/>
            <person name="Foster-Nyarko E."/>
            <person name="Jarju S."/>
            <person name="Secka A."/>
            <person name="Antonio M."/>
            <person name="Oren A."/>
            <person name="Chaudhuri R."/>
            <person name="La Ragione R.M."/>
            <person name="Hildebrand F."/>
            <person name="Pallen M.J."/>
        </authorList>
    </citation>
    <scope>NUCLEOTIDE SEQUENCE [LARGE SCALE GENOMIC DNA]</scope>
    <source>
        <strain evidence="1 2">Sa2CUA2</strain>
    </source>
</reference>
<gene>
    <name evidence="1" type="ORF">H9642_12330</name>
</gene>
<evidence type="ECO:0000313" key="1">
    <source>
        <dbReference type="EMBL" id="MBD7977974.1"/>
    </source>
</evidence>
<dbReference type="EMBL" id="JACSQG010000006">
    <property type="protein sequence ID" value="MBD7977974.1"/>
    <property type="molecule type" value="Genomic_DNA"/>
</dbReference>
<evidence type="ECO:0008006" key="3">
    <source>
        <dbReference type="Google" id="ProtNLM"/>
    </source>
</evidence>
<dbReference type="RefSeq" id="WP_251836749.1">
    <property type="nucleotide sequence ID" value="NZ_JACSQG010000006.1"/>
</dbReference>
<proteinExistence type="predicted"/>